<proteinExistence type="predicted"/>
<keyword evidence="3" id="KW-1185">Reference proteome</keyword>
<organism evidence="2 3">
    <name type="scientific">Allacma fusca</name>
    <dbReference type="NCBI Taxonomy" id="39272"/>
    <lineage>
        <taxon>Eukaryota</taxon>
        <taxon>Metazoa</taxon>
        <taxon>Ecdysozoa</taxon>
        <taxon>Arthropoda</taxon>
        <taxon>Hexapoda</taxon>
        <taxon>Collembola</taxon>
        <taxon>Symphypleona</taxon>
        <taxon>Sminthuridae</taxon>
        <taxon>Allacma</taxon>
    </lineage>
</organism>
<sequence>PLAVPFKQLQPGWMKPKDKPSTPSFTSPLPPEDPPILLKPGSPPEIGFAPLPSSSQVNSQSVFTTSSSSTTFESNKAVEEI</sequence>
<dbReference type="EMBL" id="CAJVCH010537792">
    <property type="protein sequence ID" value="CAG7825887.1"/>
    <property type="molecule type" value="Genomic_DNA"/>
</dbReference>
<feature type="non-terminal residue" evidence="2">
    <location>
        <position position="1"/>
    </location>
</feature>
<name>A0A8J2KYV5_9HEXA</name>
<evidence type="ECO:0000256" key="1">
    <source>
        <dbReference type="SAM" id="MobiDB-lite"/>
    </source>
</evidence>
<evidence type="ECO:0000313" key="3">
    <source>
        <dbReference type="Proteomes" id="UP000708208"/>
    </source>
</evidence>
<accession>A0A8J2KYV5</accession>
<dbReference type="AlphaFoldDB" id="A0A8J2KYV5"/>
<reference evidence="2" key="1">
    <citation type="submission" date="2021-06" db="EMBL/GenBank/DDBJ databases">
        <authorList>
            <person name="Hodson N. C."/>
            <person name="Mongue J. A."/>
            <person name="Jaron S. K."/>
        </authorList>
    </citation>
    <scope>NUCLEOTIDE SEQUENCE</scope>
</reference>
<protein>
    <submittedName>
        <fullName evidence="2">Uncharacterized protein</fullName>
    </submittedName>
</protein>
<feature type="region of interest" description="Disordered" evidence="1">
    <location>
        <begin position="1"/>
        <end position="81"/>
    </location>
</feature>
<feature type="compositionally biased region" description="Low complexity" evidence="1">
    <location>
        <begin position="53"/>
        <end position="75"/>
    </location>
</feature>
<comment type="caution">
    <text evidence="2">The sequence shown here is derived from an EMBL/GenBank/DDBJ whole genome shotgun (WGS) entry which is preliminary data.</text>
</comment>
<dbReference type="Proteomes" id="UP000708208">
    <property type="component" value="Unassembled WGS sequence"/>
</dbReference>
<gene>
    <name evidence="2" type="ORF">AFUS01_LOCUS35969</name>
</gene>
<evidence type="ECO:0000313" key="2">
    <source>
        <dbReference type="EMBL" id="CAG7825887.1"/>
    </source>
</evidence>